<dbReference type="PANTHER" id="PTHR46913">
    <property type="entry name" value="RING-H2 FINGER PROTEIN ATL16"/>
    <property type="match status" value="1"/>
</dbReference>
<gene>
    <name evidence="17" type="ORF">CASFOL_009032</name>
</gene>
<keyword evidence="5" id="KW-0808">Transferase</keyword>
<feature type="domain" description="RING-type" evidence="16">
    <location>
        <begin position="79"/>
        <end position="121"/>
    </location>
</feature>
<evidence type="ECO:0000256" key="14">
    <source>
        <dbReference type="PROSITE-ProRule" id="PRU00175"/>
    </source>
</evidence>
<comment type="pathway">
    <text evidence="3">Protein modification; protein ubiquitination.</text>
</comment>
<organism evidence="17 18">
    <name type="scientific">Castilleja foliolosa</name>
    <dbReference type="NCBI Taxonomy" id="1961234"/>
    <lineage>
        <taxon>Eukaryota</taxon>
        <taxon>Viridiplantae</taxon>
        <taxon>Streptophyta</taxon>
        <taxon>Embryophyta</taxon>
        <taxon>Tracheophyta</taxon>
        <taxon>Spermatophyta</taxon>
        <taxon>Magnoliopsida</taxon>
        <taxon>eudicotyledons</taxon>
        <taxon>Gunneridae</taxon>
        <taxon>Pentapetalae</taxon>
        <taxon>asterids</taxon>
        <taxon>lamiids</taxon>
        <taxon>Lamiales</taxon>
        <taxon>Orobanchaceae</taxon>
        <taxon>Pedicularideae</taxon>
        <taxon>Castillejinae</taxon>
        <taxon>Castilleja</taxon>
    </lineage>
</organism>
<dbReference type="GO" id="GO:0061630">
    <property type="term" value="F:ubiquitin protein ligase activity"/>
    <property type="evidence" value="ECO:0007669"/>
    <property type="project" value="UniProtKB-EC"/>
</dbReference>
<dbReference type="EC" id="2.3.2.27" evidence="4"/>
<comment type="caution">
    <text evidence="17">The sequence shown here is derived from an EMBL/GenBank/DDBJ whole genome shotgun (WGS) entry which is preliminary data.</text>
</comment>
<comment type="similarity">
    <text evidence="13">Belongs to the RING-type zinc finger family. ATL subfamily.</text>
</comment>
<evidence type="ECO:0000256" key="9">
    <source>
        <dbReference type="ARBA" id="ARBA00022786"/>
    </source>
</evidence>
<dbReference type="EMBL" id="JAVIJP010000009">
    <property type="protein sequence ID" value="KAL3648064.1"/>
    <property type="molecule type" value="Genomic_DNA"/>
</dbReference>
<evidence type="ECO:0000256" key="8">
    <source>
        <dbReference type="ARBA" id="ARBA00022771"/>
    </source>
</evidence>
<dbReference type="GO" id="GO:0016020">
    <property type="term" value="C:membrane"/>
    <property type="evidence" value="ECO:0007669"/>
    <property type="project" value="UniProtKB-SubCell"/>
</dbReference>
<keyword evidence="12 15" id="KW-0472">Membrane</keyword>
<evidence type="ECO:0000256" key="10">
    <source>
        <dbReference type="ARBA" id="ARBA00022833"/>
    </source>
</evidence>
<evidence type="ECO:0000256" key="5">
    <source>
        <dbReference type="ARBA" id="ARBA00022679"/>
    </source>
</evidence>
<dbReference type="PROSITE" id="PS50089">
    <property type="entry name" value="ZF_RING_2"/>
    <property type="match status" value="1"/>
</dbReference>
<dbReference type="Gene3D" id="3.30.40.10">
    <property type="entry name" value="Zinc/RING finger domain, C3HC4 (zinc finger)"/>
    <property type="match status" value="1"/>
</dbReference>
<keyword evidence="8 14" id="KW-0863">Zinc-finger</keyword>
<keyword evidence="18" id="KW-1185">Reference proteome</keyword>
<evidence type="ECO:0000313" key="18">
    <source>
        <dbReference type="Proteomes" id="UP001632038"/>
    </source>
</evidence>
<comment type="catalytic activity">
    <reaction evidence="1">
        <text>S-ubiquitinyl-[E2 ubiquitin-conjugating enzyme]-L-cysteine + [acceptor protein]-L-lysine = [E2 ubiquitin-conjugating enzyme]-L-cysteine + N(6)-ubiquitinyl-[acceptor protein]-L-lysine.</text>
        <dbReference type="EC" id="2.3.2.27"/>
    </reaction>
</comment>
<keyword evidence="11 15" id="KW-1133">Transmembrane helix</keyword>
<dbReference type="InterPro" id="IPR044600">
    <property type="entry name" value="ATL1/ATL16-like"/>
</dbReference>
<dbReference type="FunFam" id="3.30.40.10:FF:000187">
    <property type="entry name" value="E3 ubiquitin-protein ligase ATL6"/>
    <property type="match status" value="1"/>
</dbReference>
<dbReference type="Pfam" id="PF13639">
    <property type="entry name" value="zf-RING_2"/>
    <property type="match status" value="1"/>
</dbReference>
<dbReference type="InterPro" id="IPR013083">
    <property type="entry name" value="Znf_RING/FYVE/PHD"/>
</dbReference>
<evidence type="ECO:0000256" key="11">
    <source>
        <dbReference type="ARBA" id="ARBA00022989"/>
    </source>
</evidence>
<evidence type="ECO:0000313" key="17">
    <source>
        <dbReference type="EMBL" id="KAL3648064.1"/>
    </source>
</evidence>
<evidence type="ECO:0000256" key="6">
    <source>
        <dbReference type="ARBA" id="ARBA00022692"/>
    </source>
</evidence>
<accession>A0ABD3E4R7</accession>
<evidence type="ECO:0000256" key="1">
    <source>
        <dbReference type="ARBA" id="ARBA00000900"/>
    </source>
</evidence>
<name>A0ABD3E4R7_9LAMI</name>
<evidence type="ECO:0000256" key="3">
    <source>
        <dbReference type="ARBA" id="ARBA00004906"/>
    </source>
</evidence>
<dbReference type="CDD" id="cd16461">
    <property type="entry name" value="RING-H2_EL5-like"/>
    <property type="match status" value="1"/>
</dbReference>
<keyword evidence="9" id="KW-0833">Ubl conjugation pathway</keyword>
<evidence type="ECO:0000259" key="16">
    <source>
        <dbReference type="PROSITE" id="PS50089"/>
    </source>
</evidence>
<dbReference type="Proteomes" id="UP001632038">
    <property type="component" value="Unassembled WGS sequence"/>
</dbReference>
<dbReference type="InterPro" id="IPR001841">
    <property type="entry name" value="Znf_RING"/>
</dbReference>
<feature type="transmembrane region" description="Helical" evidence="15">
    <location>
        <begin position="6"/>
        <end position="28"/>
    </location>
</feature>
<keyword evidence="10" id="KW-0862">Zinc</keyword>
<keyword evidence="7" id="KW-0479">Metal-binding</keyword>
<dbReference type="AlphaFoldDB" id="A0ABD3E4R7"/>
<keyword evidence="6 15" id="KW-0812">Transmembrane</keyword>
<dbReference type="SUPFAM" id="SSF57850">
    <property type="entry name" value="RING/U-box"/>
    <property type="match status" value="1"/>
</dbReference>
<dbReference type="SMART" id="SM00184">
    <property type="entry name" value="RING"/>
    <property type="match status" value="1"/>
</dbReference>
<evidence type="ECO:0000256" key="15">
    <source>
        <dbReference type="SAM" id="Phobius"/>
    </source>
</evidence>
<evidence type="ECO:0000256" key="2">
    <source>
        <dbReference type="ARBA" id="ARBA00004167"/>
    </source>
</evidence>
<evidence type="ECO:0000256" key="7">
    <source>
        <dbReference type="ARBA" id="ARBA00022723"/>
    </source>
</evidence>
<protein>
    <recommendedName>
        <fullName evidence="4">RING-type E3 ubiquitin transferase</fullName>
        <ecNumber evidence="4">2.3.2.27</ecNumber>
    </recommendedName>
</protein>
<evidence type="ECO:0000256" key="13">
    <source>
        <dbReference type="ARBA" id="ARBA00024209"/>
    </source>
</evidence>
<dbReference type="PANTHER" id="PTHR46913:SF1">
    <property type="entry name" value="RING-H2 FINGER PROTEIN ATL16"/>
    <property type="match status" value="1"/>
</dbReference>
<sequence length="162" mass="18380">MNKDKLMTISGALLLVAWFFLVVIHVFFRYCCRRRNADSHHQAEPWATVSCSRGLDPSAVNSIPTFIYVSKSEEPQLECAVCLSEFEEGETGRVMPNCNHSFHVECIDMWLRSHCDCPLCRTRVRASDPVEPVENPRNFVSINVAGPGSMWRSGIHTFLFSV</sequence>
<proteinExistence type="inferred from homology"/>
<reference evidence="18" key="1">
    <citation type="journal article" date="2024" name="IScience">
        <title>Strigolactones Initiate the Formation of Haustorium-like Structures in Castilleja.</title>
        <authorList>
            <person name="Buerger M."/>
            <person name="Peterson D."/>
            <person name="Chory J."/>
        </authorList>
    </citation>
    <scope>NUCLEOTIDE SEQUENCE [LARGE SCALE GENOMIC DNA]</scope>
</reference>
<evidence type="ECO:0000256" key="4">
    <source>
        <dbReference type="ARBA" id="ARBA00012483"/>
    </source>
</evidence>
<dbReference type="GO" id="GO:0008270">
    <property type="term" value="F:zinc ion binding"/>
    <property type="evidence" value="ECO:0007669"/>
    <property type="project" value="UniProtKB-KW"/>
</dbReference>
<comment type="subcellular location">
    <subcellularLocation>
        <location evidence="2">Membrane</location>
        <topology evidence="2">Single-pass membrane protein</topology>
    </subcellularLocation>
</comment>
<evidence type="ECO:0000256" key="12">
    <source>
        <dbReference type="ARBA" id="ARBA00023136"/>
    </source>
</evidence>